<feature type="active site" description="Proton donor/acceptor" evidence="2">
    <location>
        <position position="203"/>
    </location>
</feature>
<dbReference type="AlphaFoldDB" id="A0A318JPK6"/>
<reference evidence="5 6" key="1">
    <citation type="submission" date="2018-05" db="EMBL/GenBank/DDBJ databases">
        <title>Genomic Encyclopedia of Type Strains, Phase IV (KMG-IV): sequencing the most valuable type-strain genomes for metagenomic binning, comparative biology and taxonomic classification.</title>
        <authorList>
            <person name="Goeker M."/>
        </authorList>
    </citation>
    <scope>NUCLEOTIDE SEQUENCE [LARGE SCALE GENOMIC DNA]</scope>
    <source>
        <strain evidence="5 6">DSM 44704</strain>
    </source>
</reference>
<dbReference type="GO" id="GO:0004341">
    <property type="term" value="F:gluconolactonase activity"/>
    <property type="evidence" value="ECO:0007669"/>
    <property type="project" value="TreeGrafter"/>
</dbReference>
<evidence type="ECO:0000256" key="1">
    <source>
        <dbReference type="ARBA" id="ARBA00008853"/>
    </source>
</evidence>
<comment type="cofactor">
    <cofactor evidence="3">
        <name>Zn(2+)</name>
        <dbReference type="ChEBI" id="CHEBI:29105"/>
    </cofactor>
    <text evidence="3">Binds 1 divalent metal cation per subunit.</text>
</comment>
<dbReference type="PRINTS" id="PR01790">
    <property type="entry name" value="SMP30FAMILY"/>
</dbReference>
<feature type="binding site" evidence="3">
    <location>
        <position position="18"/>
    </location>
    <ligand>
        <name>a divalent metal cation</name>
        <dbReference type="ChEBI" id="CHEBI:60240"/>
    </ligand>
</feature>
<dbReference type="Gene3D" id="2.120.10.30">
    <property type="entry name" value="TolB, C-terminal domain"/>
    <property type="match status" value="1"/>
</dbReference>
<dbReference type="EMBL" id="QJKF01000023">
    <property type="protein sequence ID" value="PXX54730.1"/>
    <property type="molecule type" value="Genomic_DNA"/>
</dbReference>
<dbReference type="InterPro" id="IPR011042">
    <property type="entry name" value="6-blade_b-propeller_TolB-like"/>
</dbReference>
<sequence>MITMRARPCAPPPGRLCESPVWDSRSDELVWVDIRGGHIHRAALDPAAPDLVPRSTLSLPPPVSAVVPCASGGLVATAGDTCYRVDDDGNATRIASIPLPEDGIRRRLNDAKADPHGRLFAGTMSEDGVQGSAALYRLDPDGALNTVRTGVTISNGLDWSPDGTVLYYADSPTKTVEAVEYDIATGALGESRPFARFDDGEPDGLTVDGEGWVWVAVWGAGQVHAFDPTGRRRAIIEVGPSQASSCVFAGPDLDVLVITTAGEGQAADEPDAGRLFACIPGAIGLPGTSYADSGLVRSDGR</sequence>
<dbReference type="OrthoDB" id="2633250at2"/>
<protein>
    <submittedName>
        <fullName evidence="5">Sugar lactone lactonase YvrE</fullName>
    </submittedName>
</protein>
<keyword evidence="6" id="KW-1185">Reference proteome</keyword>
<dbReference type="Pfam" id="PF08450">
    <property type="entry name" value="SGL"/>
    <property type="match status" value="1"/>
</dbReference>
<proteinExistence type="inferred from homology"/>
<evidence type="ECO:0000313" key="6">
    <source>
        <dbReference type="Proteomes" id="UP000247569"/>
    </source>
</evidence>
<feature type="binding site" evidence="3">
    <location>
        <position position="203"/>
    </location>
    <ligand>
        <name>a divalent metal cation</name>
        <dbReference type="ChEBI" id="CHEBI:60240"/>
    </ligand>
</feature>
<dbReference type="GO" id="GO:0005509">
    <property type="term" value="F:calcium ion binding"/>
    <property type="evidence" value="ECO:0007669"/>
    <property type="project" value="TreeGrafter"/>
</dbReference>
<dbReference type="RefSeq" id="WP_040743473.1">
    <property type="nucleotide sequence ID" value="NZ_QJKF01000023.1"/>
</dbReference>
<feature type="binding site" evidence="3">
    <location>
        <position position="155"/>
    </location>
    <ligand>
        <name>a divalent metal cation</name>
        <dbReference type="ChEBI" id="CHEBI:60240"/>
    </ligand>
</feature>
<comment type="similarity">
    <text evidence="1">Belongs to the SMP-30/CGR1 family.</text>
</comment>
<feature type="domain" description="SMP-30/Gluconolactonase/LRE-like region" evidence="4">
    <location>
        <begin position="17"/>
        <end position="261"/>
    </location>
</feature>
<organism evidence="5 6">
    <name type="scientific">Nocardia tenerifensis</name>
    <dbReference type="NCBI Taxonomy" id="228006"/>
    <lineage>
        <taxon>Bacteria</taxon>
        <taxon>Bacillati</taxon>
        <taxon>Actinomycetota</taxon>
        <taxon>Actinomycetes</taxon>
        <taxon>Mycobacteriales</taxon>
        <taxon>Nocardiaceae</taxon>
        <taxon>Nocardia</taxon>
    </lineage>
</organism>
<feature type="binding site" evidence="3">
    <location>
        <position position="109"/>
    </location>
    <ligand>
        <name>substrate</name>
    </ligand>
</feature>
<feature type="binding site" evidence="3">
    <location>
        <position position="107"/>
    </location>
    <ligand>
        <name>substrate</name>
    </ligand>
</feature>
<dbReference type="Proteomes" id="UP000247569">
    <property type="component" value="Unassembled WGS sequence"/>
</dbReference>
<keyword evidence="3" id="KW-0862">Zinc</keyword>
<dbReference type="SUPFAM" id="SSF63829">
    <property type="entry name" value="Calcium-dependent phosphotriesterase"/>
    <property type="match status" value="1"/>
</dbReference>
<keyword evidence="3" id="KW-0479">Metal-binding</keyword>
<evidence type="ECO:0000256" key="3">
    <source>
        <dbReference type="PIRSR" id="PIRSR605511-2"/>
    </source>
</evidence>
<accession>A0A318JPK6</accession>
<evidence type="ECO:0000259" key="4">
    <source>
        <dbReference type="Pfam" id="PF08450"/>
    </source>
</evidence>
<gene>
    <name evidence="5" type="ORF">DFR70_12324</name>
</gene>
<dbReference type="PANTHER" id="PTHR10907:SF47">
    <property type="entry name" value="REGUCALCIN"/>
    <property type="match status" value="1"/>
</dbReference>
<feature type="binding site" evidence="3">
    <location>
        <position position="127"/>
    </location>
    <ligand>
        <name>substrate</name>
    </ligand>
</feature>
<evidence type="ECO:0000313" key="5">
    <source>
        <dbReference type="EMBL" id="PXX54730.1"/>
    </source>
</evidence>
<comment type="caution">
    <text evidence="5">The sequence shown here is derived from an EMBL/GenBank/DDBJ whole genome shotgun (WGS) entry which is preliminary data.</text>
</comment>
<evidence type="ECO:0000256" key="2">
    <source>
        <dbReference type="PIRSR" id="PIRSR605511-1"/>
    </source>
</evidence>
<dbReference type="GO" id="GO:0019853">
    <property type="term" value="P:L-ascorbic acid biosynthetic process"/>
    <property type="evidence" value="ECO:0007669"/>
    <property type="project" value="TreeGrafter"/>
</dbReference>
<name>A0A318JPK6_9NOCA</name>
<dbReference type="InterPro" id="IPR005511">
    <property type="entry name" value="SMP-30"/>
</dbReference>
<dbReference type="PANTHER" id="PTHR10907">
    <property type="entry name" value="REGUCALCIN"/>
    <property type="match status" value="1"/>
</dbReference>
<dbReference type="InterPro" id="IPR013658">
    <property type="entry name" value="SGL"/>
</dbReference>